<dbReference type="GO" id="GO:0006270">
    <property type="term" value="P:DNA replication initiation"/>
    <property type="evidence" value="ECO:0007669"/>
    <property type="project" value="TreeGrafter"/>
</dbReference>
<evidence type="ECO:0000259" key="1">
    <source>
        <dbReference type="Pfam" id="PF22688"/>
    </source>
</evidence>
<dbReference type="Gene3D" id="3.40.50.300">
    <property type="entry name" value="P-loop containing nucleotide triphosphate hydrolases"/>
    <property type="match status" value="1"/>
</dbReference>
<dbReference type="PATRIC" id="fig|1208919.3.peg.549"/>
<dbReference type="PANTHER" id="PTHR30050">
    <property type="entry name" value="CHROMOSOMAL REPLICATION INITIATOR PROTEIN DNAA"/>
    <property type="match status" value="1"/>
</dbReference>
<proteinExistence type="predicted"/>
<keyword evidence="3" id="KW-1185">Reference proteome</keyword>
<protein>
    <submittedName>
        <fullName evidence="2">DnaA regulatory inactivator Hda</fullName>
    </submittedName>
</protein>
<reference evidence="2 3" key="1">
    <citation type="journal article" date="2013" name="Genome Biol. Evol.">
        <title>Genome evolution and phylogenomic analysis of candidatus kinetoplastibacterium, the betaproteobacterial endosymbionts of strigomonas and angomonas.</title>
        <authorList>
            <person name="Alves J.M."/>
            <person name="Serrano M.G."/>
            <person name="Maia da Silva F."/>
            <person name="Voegtly L.J."/>
            <person name="Matveyev A.V."/>
            <person name="Teixeira M.M."/>
            <person name="Camargo E.P."/>
            <person name="Buck G.A."/>
        </authorList>
    </citation>
    <scope>NUCLEOTIDE SEQUENCE [LARGE SCALE GENOMIC DNA]</scope>
    <source>
        <strain evidence="2 3">TCC079E</strain>
    </source>
</reference>
<dbReference type="RefSeq" id="WP_015396519.1">
    <property type="nucleotide sequence ID" value="NC_020294.1"/>
</dbReference>
<dbReference type="Gene3D" id="1.10.8.60">
    <property type="match status" value="1"/>
</dbReference>
<dbReference type="AlphaFoldDB" id="M1L2X9"/>
<name>M1L2X9_9PROT</name>
<sequence length="228" mass="25982">MSLQQLVLNISPDHEPSLANYITGKNAEALYAAQVLTKGRALYLWGPKGSGKSHILRSLTRNKKTKYLNSTNCDEILNLAINNEMDFPTTIAMDDVHLLNNEQQSGLFSLYNRWRELSNTKKAFALILSGNNPPMLMNLREDLRTRLGWDLSFRLEPLSDHDKLNALKLLANNLGASNIDNVIEWMLKYHDRDITSLTNLLVSLDKYSIANKRPITIRLLRTMLKESD</sequence>
<dbReference type="InterPro" id="IPR055199">
    <property type="entry name" value="Hda_lid"/>
</dbReference>
<dbReference type="EMBL" id="CP003803">
    <property type="protein sequence ID" value="AGF47108.1"/>
    <property type="molecule type" value="Genomic_DNA"/>
</dbReference>
<dbReference type="GO" id="GO:0032297">
    <property type="term" value="P:negative regulation of DNA-templated DNA replication initiation"/>
    <property type="evidence" value="ECO:0007669"/>
    <property type="project" value="InterPro"/>
</dbReference>
<accession>M1L2X9</accession>
<dbReference type="Pfam" id="PF22688">
    <property type="entry name" value="Hda_lid"/>
    <property type="match status" value="1"/>
</dbReference>
<feature type="domain" description="Hda lid" evidence="1">
    <location>
        <begin position="160"/>
        <end position="224"/>
    </location>
</feature>
<dbReference type="GO" id="GO:0003688">
    <property type="term" value="F:DNA replication origin binding"/>
    <property type="evidence" value="ECO:0007669"/>
    <property type="project" value="TreeGrafter"/>
</dbReference>
<dbReference type="STRING" id="1208919.CDSE_0861"/>
<dbReference type="InterPro" id="IPR027417">
    <property type="entry name" value="P-loop_NTPase"/>
</dbReference>
<dbReference type="HOGENOM" id="CLU_072265_1_0_4"/>
<dbReference type="KEGG" id="kde:CDSE_0861"/>
<evidence type="ECO:0000313" key="3">
    <source>
        <dbReference type="Proteomes" id="UP000011547"/>
    </source>
</evidence>
<dbReference type="OrthoDB" id="9784878at2"/>
<dbReference type="SUPFAM" id="SSF52540">
    <property type="entry name" value="P-loop containing nucleoside triphosphate hydrolases"/>
    <property type="match status" value="1"/>
</dbReference>
<dbReference type="CDD" id="cd00009">
    <property type="entry name" value="AAA"/>
    <property type="match status" value="1"/>
</dbReference>
<dbReference type="eggNOG" id="COG0593">
    <property type="taxonomic scope" value="Bacteria"/>
</dbReference>
<dbReference type="NCBIfam" id="TIGR03420">
    <property type="entry name" value="DnaA_homol_Hda"/>
    <property type="match status" value="1"/>
</dbReference>
<dbReference type="Proteomes" id="UP000011547">
    <property type="component" value="Chromosome"/>
</dbReference>
<gene>
    <name evidence="2" type="ORF">CDSE_0861</name>
</gene>
<dbReference type="GO" id="GO:0005886">
    <property type="term" value="C:plasma membrane"/>
    <property type="evidence" value="ECO:0007669"/>
    <property type="project" value="TreeGrafter"/>
</dbReference>
<evidence type="ECO:0000313" key="2">
    <source>
        <dbReference type="EMBL" id="AGF47108.1"/>
    </source>
</evidence>
<organism evidence="2 3">
    <name type="scientific">Candidatus Kinetoplastidibacterium desouzai TCC079E</name>
    <dbReference type="NCBI Taxonomy" id="1208919"/>
    <lineage>
        <taxon>Bacteria</taxon>
        <taxon>Pseudomonadati</taxon>
        <taxon>Pseudomonadota</taxon>
        <taxon>Betaproteobacteria</taxon>
        <taxon>Candidatus Kinetoplastidibacterium</taxon>
    </lineage>
</organism>
<dbReference type="InterPro" id="IPR017788">
    <property type="entry name" value="Hda"/>
</dbReference>
<dbReference type="PANTHER" id="PTHR30050:SF5">
    <property type="entry name" value="DNAA REGULATORY INACTIVATOR HDA"/>
    <property type="match status" value="1"/>
</dbReference>